<reference evidence="6 7" key="1">
    <citation type="submission" date="2013-11" db="EMBL/GenBank/DDBJ databases">
        <title>Genome sequencing of Stegodyphus mimosarum.</title>
        <authorList>
            <person name="Bechsgaard J."/>
        </authorList>
    </citation>
    <scope>NUCLEOTIDE SEQUENCE [LARGE SCALE GENOMIC DNA]</scope>
</reference>
<gene>
    <name evidence="6" type="ORF">X975_00308</name>
</gene>
<evidence type="ECO:0000313" key="6">
    <source>
        <dbReference type="EMBL" id="KFM65921.1"/>
    </source>
</evidence>
<dbReference type="EMBL" id="KK115748">
    <property type="protein sequence ID" value="KFM65921.1"/>
    <property type="molecule type" value="Genomic_DNA"/>
</dbReference>
<keyword evidence="3" id="KW-0964">Secreted</keyword>
<evidence type="ECO:0000256" key="3">
    <source>
        <dbReference type="ARBA" id="ARBA00022525"/>
    </source>
</evidence>
<feature type="non-terminal residue" evidence="6">
    <location>
        <position position="282"/>
    </location>
</feature>
<sequence>MEQYIFAVKHRPSHIATSVVFFVVLLATWKIVLSAPNTYHHRITDQCDWFGSGVEERKISGVQPVYLRCREGSILWQYPRGALRIILRVGHSNKNFIACMKIATDSSGVNLYLEGPRKLQHLYSHDAKQKAADKHICFQSVGGQVALFLEAHRTMDSLKKNIFKFMYDLEPIREKSFSECRPCSHRELIYLFCTSDFAVRGTISSLYENEITQRTELMVRARQILRDSEPKVFQTLSKSDKNLTTYSGVLYRPLQCGTRAGTGEFLFLGRRKLGDPILTCAP</sequence>
<keyword evidence="4" id="KW-0732">Signal</keyword>
<dbReference type="Proteomes" id="UP000054359">
    <property type="component" value="Unassembled WGS sequence"/>
</dbReference>
<comment type="similarity">
    <text evidence="2">Belongs to the meteorin family.</text>
</comment>
<dbReference type="GO" id="GO:0005179">
    <property type="term" value="F:hormone activity"/>
    <property type="evidence" value="ECO:0007669"/>
    <property type="project" value="TreeGrafter"/>
</dbReference>
<accession>A0A087TLD2</accession>
<dbReference type="PANTHER" id="PTHR28593:SF3">
    <property type="entry name" value="METEORIN-LIKE PROTEIN"/>
    <property type="match status" value="1"/>
</dbReference>
<dbReference type="AlphaFoldDB" id="A0A087TLD2"/>
<proteinExistence type="inferred from homology"/>
<keyword evidence="5" id="KW-1015">Disulfide bond</keyword>
<dbReference type="OMA" id="LDAYCSM"/>
<evidence type="ECO:0000313" key="7">
    <source>
        <dbReference type="Proteomes" id="UP000054359"/>
    </source>
</evidence>
<evidence type="ECO:0000256" key="4">
    <source>
        <dbReference type="ARBA" id="ARBA00022729"/>
    </source>
</evidence>
<evidence type="ECO:0000256" key="1">
    <source>
        <dbReference type="ARBA" id="ARBA00004613"/>
    </source>
</evidence>
<evidence type="ECO:0000256" key="5">
    <source>
        <dbReference type="ARBA" id="ARBA00023157"/>
    </source>
</evidence>
<dbReference type="OrthoDB" id="6092325at2759"/>
<organism evidence="6 7">
    <name type="scientific">Stegodyphus mimosarum</name>
    <name type="common">African social velvet spider</name>
    <dbReference type="NCBI Taxonomy" id="407821"/>
    <lineage>
        <taxon>Eukaryota</taxon>
        <taxon>Metazoa</taxon>
        <taxon>Ecdysozoa</taxon>
        <taxon>Arthropoda</taxon>
        <taxon>Chelicerata</taxon>
        <taxon>Arachnida</taxon>
        <taxon>Araneae</taxon>
        <taxon>Araneomorphae</taxon>
        <taxon>Entelegynae</taxon>
        <taxon>Eresoidea</taxon>
        <taxon>Eresidae</taxon>
        <taxon>Stegodyphus</taxon>
    </lineage>
</organism>
<evidence type="ECO:0000256" key="2">
    <source>
        <dbReference type="ARBA" id="ARBA00005669"/>
    </source>
</evidence>
<name>A0A087TLD2_STEMI</name>
<comment type="subcellular location">
    <subcellularLocation>
        <location evidence="1">Secreted</location>
    </subcellularLocation>
</comment>
<dbReference type="InterPro" id="IPR051998">
    <property type="entry name" value="Meteorin-like"/>
</dbReference>
<dbReference type="GO" id="GO:0005615">
    <property type="term" value="C:extracellular space"/>
    <property type="evidence" value="ECO:0007669"/>
    <property type="project" value="TreeGrafter"/>
</dbReference>
<protein>
    <submittedName>
        <fullName evidence="6">Meteorin-like protein</fullName>
    </submittedName>
</protein>
<dbReference type="PANTHER" id="PTHR28593">
    <property type="entry name" value="METEORIN-LIKE PROTEIN"/>
    <property type="match status" value="1"/>
</dbReference>
<keyword evidence="7" id="KW-1185">Reference proteome</keyword>